<proteinExistence type="predicted"/>
<protein>
    <submittedName>
        <fullName evidence="2">PiggyBac transposable element-derived protein 1</fullName>
    </submittedName>
</protein>
<dbReference type="InterPro" id="IPR029526">
    <property type="entry name" value="PGBD"/>
</dbReference>
<dbReference type="AlphaFoldDB" id="A0A5B7HKR6"/>
<name>A0A5B7HKR6_PORTR</name>
<dbReference type="PANTHER" id="PTHR47272">
    <property type="entry name" value="DDE_TNP_1_7 DOMAIN-CONTAINING PROTEIN"/>
    <property type="match status" value="1"/>
</dbReference>
<gene>
    <name evidence="2" type="primary">PGBD1</name>
    <name evidence="2" type="ORF">E2C01_063540</name>
</gene>
<feature type="domain" description="PiggyBac transposable element-derived protein" evidence="1">
    <location>
        <begin position="178"/>
        <end position="275"/>
    </location>
</feature>
<comment type="caution">
    <text evidence="2">The sequence shown here is derived from an EMBL/GenBank/DDBJ whole genome shotgun (WGS) entry which is preliminary data.</text>
</comment>
<organism evidence="2 3">
    <name type="scientific">Portunus trituberculatus</name>
    <name type="common">Swimming crab</name>
    <name type="synonym">Neptunus trituberculatus</name>
    <dbReference type="NCBI Taxonomy" id="210409"/>
    <lineage>
        <taxon>Eukaryota</taxon>
        <taxon>Metazoa</taxon>
        <taxon>Ecdysozoa</taxon>
        <taxon>Arthropoda</taxon>
        <taxon>Crustacea</taxon>
        <taxon>Multicrustacea</taxon>
        <taxon>Malacostraca</taxon>
        <taxon>Eumalacostraca</taxon>
        <taxon>Eucarida</taxon>
        <taxon>Decapoda</taxon>
        <taxon>Pleocyemata</taxon>
        <taxon>Brachyura</taxon>
        <taxon>Eubrachyura</taxon>
        <taxon>Portunoidea</taxon>
        <taxon>Portunidae</taxon>
        <taxon>Portuninae</taxon>
        <taxon>Portunus</taxon>
    </lineage>
</organism>
<dbReference type="PANTHER" id="PTHR47272:SF1">
    <property type="entry name" value="PIGGYBAC TRANSPOSABLE ELEMENT-DERIVED PROTEIN 3-LIKE"/>
    <property type="match status" value="1"/>
</dbReference>
<dbReference type="EMBL" id="VSRR010029212">
    <property type="protein sequence ID" value="MPC69318.1"/>
    <property type="molecule type" value="Genomic_DNA"/>
</dbReference>
<reference evidence="2 3" key="1">
    <citation type="submission" date="2019-05" db="EMBL/GenBank/DDBJ databases">
        <title>Another draft genome of Portunus trituberculatus and its Hox gene families provides insights of decapod evolution.</title>
        <authorList>
            <person name="Jeong J.-H."/>
            <person name="Song I."/>
            <person name="Kim S."/>
            <person name="Choi T."/>
            <person name="Kim D."/>
            <person name="Ryu S."/>
            <person name="Kim W."/>
        </authorList>
    </citation>
    <scope>NUCLEOTIDE SEQUENCE [LARGE SCALE GENOMIC DNA]</scope>
    <source>
        <tissue evidence="2">Muscle</tissue>
    </source>
</reference>
<keyword evidence="3" id="KW-1185">Reference proteome</keyword>
<sequence>MQQGVDVLQILPQYGSTLNLSLPVRRRCIDYTCRDEPQSDSEYSDIEDVEDSADDYLVTQDDEVQLRHDFMLDFQDEEKIVIGRSRRRTLLPVNPVAPPSDDCDNAISVHGYGSSSDVTVTTPSVVHVSEVERNEEVEDYSNLKHKINWKQCDANENNEKNIPEFRGFISGRENALEPVEYFRKFFDRELLTQICNESNLYALQCDPSKPLSLTVEELEVYLGICIYMSVVKMSSHCRYWSSDANLRAVIDYMSCARWERMKSCIHFADNSQCPAKETPEYDR</sequence>
<accession>A0A5B7HKR6</accession>
<evidence type="ECO:0000259" key="1">
    <source>
        <dbReference type="Pfam" id="PF13843"/>
    </source>
</evidence>
<dbReference type="OrthoDB" id="122438at2759"/>
<dbReference type="Pfam" id="PF13843">
    <property type="entry name" value="DDE_Tnp_1_7"/>
    <property type="match status" value="1"/>
</dbReference>
<dbReference type="Proteomes" id="UP000324222">
    <property type="component" value="Unassembled WGS sequence"/>
</dbReference>
<evidence type="ECO:0000313" key="3">
    <source>
        <dbReference type="Proteomes" id="UP000324222"/>
    </source>
</evidence>
<evidence type="ECO:0000313" key="2">
    <source>
        <dbReference type="EMBL" id="MPC69318.1"/>
    </source>
</evidence>